<organism evidence="1">
    <name type="scientific">Anguilla anguilla</name>
    <name type="common">European freshwater eel</name>
    <name type="synonym">Muraena anguilla</name>
    <dbReference type="NCBI Taxonomy" id="7936"/>
    <lineage>
        <taxon>Eukaryota</taxon>
        <taxon>Metazoa</taxon>
        <taxon>Chordata</taxon>
        <taxon>Craniata</taxon>
        <taxon>Vertebrata</taxon>
        <taxon>Euteleostomi</taxon>
        <taxon>Actinopterygii</taxon>
        <taxon>Neopterygii</taxon>
        <taxon>Teleostei</taxon>
        <taxon>Anguilliformes</taxon>
        <taxon>Anguillidae</taxon>
        <taxon>Anguilla</taxon>
    </lineage>
</organism>
<proteinExistence type="predicted"/>
<protein>
    <submittedName>
        <fullName evidence="1">Uncharacterized protein</fullName>
    </submittedName>
</protein>
<reference evidence="1" key="2">
    <citation type="journal article" date="2015" name="Fish Shellfish Immunol.">
        <title>Early steps in the European eel (Anguilla anguilla)-Vibrio vulnificus interaction in the gills: Role of the RtxA13 toxin.</title>
        <authorList>
            <person name="Callol A."/>
            <person name="Pajuelo D."/>
            <person name="Ebbesson L."/>
            <person name="Teles M."/>
            <person name="MacKenzie S."/>
            <person name="Amaro C."/>
        </authorList>
    </citation>
    <scope>NUCLEOTIDE SEQUENCE</scope>
</reference>
<evidence type="ECO:0000313" key="1">
    <source>
        <dbReference type="EMBL" id="JAH16500.1"/>
    </source>
</evidence>
<accession>A0A0E9QJH7</accession>
<name>A0A0E9QJH7_ANGAN</name>
<reference evidence="1" key="1">
    <citation type="submission" date="2014-11" db="EMBL/GenBank/DDBJ databases">
        <authorList>
            <person name="Amaro Gonzalez C."/>
        </authorList>
    </citation>
    <scope>NUCLEOTIDE SEQUENCE</scope>
</reference>
<sequence length="34" mass="4169">MNEVIWKFVWHENSRRNMIVLPFESVRPLEIARA</sequence>
<dbReference type="AlphaFoldDB" id="A0A0E9QJH7"/>
<dbReference type="EMBL" id="GBXM01092077">
    <property type="protein sequence ID" value="JAH16500.1"/>
    <property type="molecule type" value="Transcribed_RNA"/>
</dbReference>